<dbReference type="STRING" id="1047168.A0A0F4G4W9"/>
<reference evidence="3 4" key="1">
    <citation type="submission" date="2015-03" db="EMBL/GenBank/DDBJ databases">
        <title>RNA-seq based gene annotation and comparative genomics of four Zymoseptoria species reveal species-specific pathogenicity related genes and transposable element activity.</title>
        <authorList>
            <person name="Grandaubert J."/>
            <person name="Bhattacharyya A."/>
            <person name="Stukenbrock E.H."/>
        </authorList>
    </citation>
    <scope>NUCLEOTIDE SEQUENCE [LARGE SCALE GENOMIC DNA]</scope>
    <source>
        <strain evidence="3 4">Zb18110</strain>
    </source>
</reference>
<dbReference type="SUPFAM" id="SSF55797">
    <property type="entry name" value="PR-1-like"/>
    <property type="match status" value="1"/>
</dbReference>
<dbReference type="AlphaFoldDB" id="A0A0F4G4W9"/>
<accession>A0A0F4G4W9</accession>
<dbReference type="PROSITE" id="PS01009">
    <property type="entry name" value="CRISP_1"/>
    <property type="match status" value="1"/>
</dbReference>
<evidence type="ECO:0000256" key="1">
    <source>
        <dbReference type="SAM" id="SignalP"/>
    </source>
</evidence>
<dbReference type="CDD" id="cd05380">
    <property type="entry name" value="CAP_euk"/>
    <property type="match status" value="1"/>
</dbReference>
<organism evidence="3 4">
    <name type="scientific">Zymoseptoria brevis</name>
    <dbReference type="NCBI Taxonomy" id="1047168"/>
    <lineage>
        <taxon>Eukaryota</taxon>
        <taxon>Fungi</taxon>
        <taxon>Dikarya</taxon>
        <taxon>Ascomycota</taxon>
        <taxon>Pezizomycotina</taxon>
        <taxon>Dothideomycetes</taxon>
        <taxon>Dothideomycetidae</taxon>
        <taxon>Mycosphaerellales</taxon>
        <taxon>Mycosphaerellaceae</taxon>
        <taxon>Zymoseptoria</taxon>
    </lineage>
</organism>
<feature type="domain" description="SCP" evidence="2">
    <location>
        <begin position="32"/>
        <end position="177"/>
    </location>
</feature>
<dbReference type="PRINTS" id="PR00838">
    <property type="entry name" value="V5ALLERGEN"/>
</dbReference>
<evidence type="ECO:0000313" key="4">
    <source>
        <dbReference type="Proteomes" id="UP000033647"/>
    </source>
</evidence>
<name>A0A0F4G4W9_9PEZI</name>
<protein>
    <submittedName>
        <fullName evidence="3">PR-1-like protein</fullName>
    </submittedName>
</protein>
<evidence type="ECO:0000259" key="2">
    <source>
        <dbReference type="SMART" id="SM00198"/>
    </source>
</evidence>
<dbReference type="InterPro" id="IPR035940">
    <property type="entry name" value="CAP_sf"/>
</dbReference>
<dbReference type="InterPro" id="IPR014044">
    <property type="entry name" value="CAP_dom"/>
</dbReference>
<keyword evidence="1" id="KW-0732">Signal</keyword>
<dbReference type="OrthoDB" id="337038at2759"/>
<dbReference type="Gene3D" id="3.40.33.10">
    <property type="entry name" value="CAP"/>
    <property type="match status" value="1"/>
</dbReference>
<dbReference type="EMBL" id="LAFY01005810">
    <property type="protein sequence ID" value="KJX92411.1"/>
    <property type="molecule type" value="Genomic_DNA"/>
</dbReference>
<gene>
    <name evidence="3" type="ORF">TI39_contig5855g00006</name>
</gene>
<dbReference type="Proteomes" id="UP000033647">
    <property type="component" value="Unassembled WGS sequence"/>
</dbReference>
<feature type="chain" id="PRO_5002468367" evidence="1">
    <location>
        <begin position="18"/>
        <end position="200"/>
    </location>
</feature>
<sequence length="200" mass="21657">MFFSTFATLALATVASCMPTADLEERAPTGYSYKDAVLYHHNLHRANHSSPALVWDTNLETIARNTAKTCQYKHNTTAGGGGYGQNIAAGIPYTNIGYVISDLFYNSEVNNYNQYGQQKTDFSNFGSWGHFSQIVWKSTGRIGCATIGCPNGLANVGSNVPPWFTVCNYAGPGNYQNDGQFAVNVLKPKGNPTIHANAGQ</sequence>
<proteinExistence type="predicted"/>
<evidence type="ECO:0000313" key="3">
    <source>
        <dbReference type="EMBL" id="KJX92411.1"/>
    </source>
</evidence>
<keyword evidence="4" id="KW-1185">Reference proteome</keyword>
<dbReference type="GO" id="GO:0005576">
    <property type="term" value="C:extracellular region"/>
    <property type="evidence" value="ECO:0007669"/>
    <property type="project" value="InterPro"/>
</dbReference>
<dbReference type="PRINTS" id="PR00837">
    <property type="entry name" value="V5TPXLIKE"/>
</dbReference>
<dbReference type="Pfam" id="PF00188">
    <property type="entry name" value="CAP"/>
    <property type="match status" value="1"/>
</dbReference>
<dbReference type="InterPro" id="IPR018244">
    <property type="entry name" value="Allrgn_V5/Tpx1_CS"/>
</dbReference>
<dbReference type="InterPro" id="IPR001283">
    <property type="entry name" value="CRISP-related"/>
</dbReference>
<feature type="signal peptide" evidence="1">
    <location>
        <begin position="1"/>
        <end position="17"/>
    </location>
</feature>
<comment type="caution">
    <text evidence="3">The sequence shown here is derived from an EMBL/GenBank/DDBJ whole genome shotgun (WGS) entry which is preliminary data.</text>
</comment>
<dbReference type="SMART" id="SM00198">
    <property type="entry name" value="SCP"/>
    <property type="match status" value="1"/>
</dbReference>
<dbReference type="PANTHER" id="PTHR10334">
    <property type="entry name" value="CYSTEINE-RICH SECRETORY PROTEIN-RELATED"/>
    <property type="match status" value="1"/>
</dbReference>
<dbReference type="InterPro" id="IPR002413">
    <property type="entry name" value="V5_allergen-like"/>
</dbReference>